<accession>A0A814JR69</accession>
<gene>
    <name evidence="2" type="ORF">OXX778_LOCUS18352</name>
</gene>
<feature type="compositionally biased region" description="Low complexity" evidence="1">
    <location>
        <begin position="144"/>
        <end position="161"/>
    </location>
</feature>
<feature type="region of interest" description="Disordered" evidence="1">
    <location>
        <begin position="143"/>
        <end position="162"/>
    </location>
</feature>
<evidence type="ECO:0000256" key="1">
    <source>
        <dbReference type="SAM" id="MobiDB-lite"/>
    </source>
</evidence>
<name>A0A814JR69_9BILA</name>
<feature type="non-terminal residue" evidence="2">
    <location>
        <position position="364"/>
    </location>
</feature>
<evidence type="ECO:0000313" key="3">
    <source>
        <dbReference type="Proteomes" id="UP000663879"/>
    </source>
</evidence>
<comment type="caution">
    <text evidence="2">The sequence shown here is derived from an EMBL/GenBank/DDBJ whole genome shotgun (WGS) entry which is preliminary data.</text>
</comment>
<sequence length="364" mass="42028">MSFPVINTKTFTIPIGKNNDFLTPKQKRRNVEPYEQPPQKKSRTQLTATYSPIQNITTIDHRNNLFYQNQAFSNFKNQGISPCRPNIEYQFLNNRTPQNNFNSHNNSPHAFNRSLNQNNLIHQSISPCRPNIEYQFLNNRTPQNNFNSHNNSPHSINHSLNQNSFSIHSNHFDSRNKNDLNPQIRRNLTTLLENIDPTNLHGQLSQNDSPPETVQISNPSLDYQNELSPIENPNETETCNVTKKKYKFGSLFHKRISHRECPLNKNKVLLEKNNDIDEVIDSVIANTVLIPSISSSMGFLRTKLPKSRTYLIARKEYNPSNIFGKYVDNNPESKDFGSIVLPQRDIRCKFCSALMWVEEKSEGS</sequence>
<dbReference type="AlphaFoldDB" id="A0A814JR69"/>
<dbReference type="EMBL" id="CAJNOC010005052">
    <property type="protein sequence ID" value="CAF1041091.1"/>
    <property type="molecule type" value="Genomic_DNA"/>
</dbReference>
<protein>
    <submittedName>
        <fullName evidence="2">Uncharacterized protein</fullName>
    </submittedName>
</protein>
<evidence type="ECO:0000313" key="2">
    <source>
        <dbReference type="EMBL" id="CAF1041091.1"/>
    </source>
</evidence>
<keyword evidence="3" id="KW-1185">Reference proteome</keyword>
<feature type="region of interest" description="Disordered" evidence="1">
    <location>
        <begin position="17"/>
        <end position="45"/>
    </location>
</feature>
<proteinExistence type="predicted"/>
<dbReference type="Proteomes" id="UP000663879">
    <property type="component" value="Unassembled WGS sequence"/>
</dbReference>
<reference evidence="2" key="1">
    <citation type="submission" date="2021-02" db="EMBL/GenBank/DDBJ databases">
        <authorList>
            <person name="Nowell W R."/>
        </authorList>
    </citation>
    <scope>NUCLEOTIDE SEQUENCE</scope>
    <source>
        <strain evidence="2">Ploen Becks lab</strain>
    </source>
</reference>
<organism evidence="2 3">
    <name type="scientific">Brachionus calyciflorus</name>
    <dbReference type="NCBI Taxonomy" id="104777"/>
    <lineage>
        <taxon>Eukaryota</taxon>
        <taxon>Metazoa</taxon>
        <taxon>Spiralia</taxon>
        <taxon>Gnathifera</taxon>
        <taxon>Rotifera</taxon>
        <taxon>Eurotatoria</taxon>
        <taxon>Monogononta</taxon>
        <taxon>Pseudotrocha</taxon>
        <taxon>Ploima</taxon>
        <taxon>Brachionidae</taxon>
        <taxon>Brachionus</taxon>
    </lineage>
</organism>